<dbReference type="PANTHER" id="PTHR39192:SF1">
    <property type="entry name" value="IRON UPTAKE SYSTEM COMPONENT EFEO"/>
    <property type="match status" value="1"/>
</dbReference>
<sequence length="382" mass="39729" precursor="true">MRRAPLAFSAIAVITAACAACGGSSSGSGTSAGKQTVNVTISSKGCTADPATIPAGATTFKITNKDADAITEAELLNGDTILGEKENLTPGLSGTFSLNVKPGKYQLYCPGAKGGPEKVDFVVTQAASGAAVTTLSPEVVTALNTAATQYADYVKAQVAELVTNTTPFVAAVKAGDLTQAAALYGAPRLNYERIEPVAEAFGDLDPAIDARIDDVDDPAKWTGFHRLEKAIFADKSLDGMGPIADQLQADVGKLNTLVATTTYQPAQVANGATELLDEVGQSKITGEEERYSKLDLLDMQGNIDGADKAFTLLQPGLSKINPTLASTVQGRFTDMYAAMAPYKEGTGYVSYDKVTEAQRKTLSQAVDALAEPLSQVAGTIVQ</sequence>
<dbReference type="InterPro" id="IPR034981">
    <property type="entry name" value="Imelysin-like_EfeO/Algp7"/>
</dbReference>
<dbReference type="STRING" id="298654.FraEuI1c_6364"/>
<evidence type="ECO:0000256" key="1">
    <source>
        <dbReference type="ARBA" id="ARBA00004418"/>
    </source>
</evidence>
<gene>
    <name evidence="7" type="ordered locus">FraEuI1c_6364</name>
</gene>
<feature type="domain" description="EfeO-type cupredoxin-like" evidence="6">
    <location>
        <begin position="18"/>
        <end position="109"/>
    </location>
</feature>
<evidence type="ECO:0000259" key="6">
    <source>
        <dbReference type="Pfam" id="PF13473"/>
    </source>
</evidence>
<evidence type="ECO:0000256" key="3">
    <source>
        <dbReference type="ARBA" id="ARBA00022729"/>
    </source>
</evidence>
<comment type="subcellular location">
    <subcellularLocation>
        <location evidence="1">Periplasm</location>
    </subcellularLocation>
</comment>
<dbReference type="PANTHER" id="PTHR39192">
    <property type="entry name" value="IRON UPTAKE SYSTEM COMPONENT EFEO"/>
    <property type="match status" value="1"/>
</dbReference>
<dbReference type="InterPro" id="IPR008972">
    <property type="entry name" value="Cupredoxin"/>
</dbReference>
<dbReference type="HOGENOM" id="CLU_050342_2_1_11"/>
<comment type="similarity">
    <text evidence="2">Belongs to the EfeM/EfeO family.</text>
</comment>
<name>E3J5W7_PSEI1</name>
<evidence type="ECO:0000256" key="4">
    <source>
        <dbReference type="SAM" id="SignalP"/>
    </source>
</evidence>
<keyword evidence="3 4" id="KW-0732">Signal</keyword>
<dbReference type="Gene3D" id="1.20.1420.20">
    <property type="entry name" value="M75 peptidase, HXXE motif"/>
    <property type="match status" value="1"/>
</dbReference>
<feature type="signal peptide" evidence="4">
    <location>
        <begin position="1"/>
        <end position="19"/>
    </location>
</feature>
<accession>E3J5W7</accession>
<dbReference type="NCBIfam" id="NF041757">
    <property type="entry name" value="EfeO"/>
    <property type="match status" value="1"/>
</dbReference>
<dbReference type="InterPro" id="IPR038352">
    <property type="entry name" value="Imelysin_sf"/>
</dbReference>
<dbReference type="InterPro" id="IPR053377">
    <property type="entry name" value="Iron_uptake_EfeM/EfeO"/>
</dbReference>
<proteinExistence type="inferred from homology"/>
<dbReference type="InterPro" id="IPR018976">
    <property type="entry name" value="Imelysin-like"/>
</dbReference>
<dbReference type="NCBIfam" id="NF007697">
    <property type="entry name" value="PRK10378.1"/>
    <property type="match status" value="1"/>
</dbReference>
<evidence type="ECO:0000313" key="8">
    <source>
        <dbReference type="Proteomes" id="UP000002484"/>
    </source>
</evidence>
<dbReference type="KEGG" id="fri:FraEuI1c_6364"/>
<dbReference type="CDD" id="cd14656">
    <property type="entry name" value="Imelysin-like_EfeO"/>
    <property type="match status" value="1"/>
</dbReference>
<dbReference type="RefSeq" id="WP_013427461.1">
    <property type="nucleotide sequence ID" value="NC_014666.1"/>
</dbReference>
<dbReference type="PROSITE" id="PS51257">
    <property type="entry name" value="PROKAR_LIPOPROTEIN"/>
    <property type="match status" value="1"/>
</dbReference>
<feature type="chain" id="PRO_5003172666" evidence="4">
    <location>
        <begin position="20"/>
        <end position="382"/>
    </location>
</feature>
<dbReference type="AlphaFoldDB" id="E3J5W7"/>
<dbReference type="InterPro" id="IPR050894">
    <property type="entry name" value="EfeM/EfeO_iron_uptake"/>
</dbReference>
<dbReference type="InterPro" id="IPR028096">
    <property type="entry name" value="EfeO_Cupredoxin"/>
</dbReference>
<reference evidence="7 8" key="1">
    <citation type="submission" date="2010-10" db="EMBL/GenBank/DDBJ databases">
        <title>Complete sequence of Frankia sp. EuI1c.</title>
        <authorList>
            <consortium name="US DOE Joint Genome Institute"/>
            <person name="Lucas S."/>
            <person name="Copeland A."/>
            <person name="Lapidus A."/>
            <person name="Cheng J.-F."/>
            <person name="Bruce D."/>
            <person name="Goodwin L."/>
            <person name="Pitluck S."/>
            <person name="Chertkov O."/>
            <person name="Detter J.C."/>
            <person name="Han C."/>
            <person name="Tapia R."/>
            <person name="Land M."/>
            <person name="Hauser L."/>
            <person name="Jeffries C."/>
            <person name="Kyrpides N."/>
            <person name="Ivanova N."/>
            <person name="Mikhailova N."/>
            <person name="Beauchemin N."/>
            <person name="Sen A."/>
            <person name="Sur S.A."/>
            <person name="Gtari M."/>
            <person name="Wall L."/>
            <person name="Tisa L."/>
            <person name="Woyke T."/>
        </authorList>
    </citation>
    <scope>NUCLEOTIDE SEQUENCE [LARGE SCALE GENOMIC DNA]</scope>
    <source>
        <strain evidence="8">DSM 45817 / CECT 9037 / EuI1c</strain>
    </source>
</reference>
<evidence type="ECO:0000313" key="7">
    <source>
        <dbReference type="EMBL" id="ADP84348.1"/>
    </source>
</evidence>
<dbReference type="Proteomes" id="UP000002484">
    <property type="component" value="Chromosome"/>
</dbReference>
<protein>
    <submittedName>
        <fullName evidence="7">Peptidase M75, Imelysin</fullName>
    </submittedName>
</protein>
<dbReference type="Pfam" id="PF09375">
    <property type="entry name" value="Peptidase_M75"/>
    <property type="match status" value="1"/>
</dbReference>
<dbReference type="OrthoDB" id="7348379at2"/>
<dbReference type="Pfam" id="PF13473">
    <property type="entry name" value="Cupredoxin_1"/>
    <property type="match status" value="1"/>
</dbReference>
<dbReference type="InParanoid" id="E3J5W7"/>
<dbReference type="Gene3D" id="2.60.40.420">
    <property type="entry name" value="Cupredoxins - blue copper proteins"/>
    <property type="match status" value="1"/>
</dbReference>
<organism evidence="7 8">
    <name type="scientific">Pseudofrankia inefficax (strain DSM 45817 / CECT 9037 / DDB 130130 / EuI1c)</name>
    <name type="common">Frankia inefficax</name>
    <dbReference type="NCBI Taxonomy" id="298654"/>
    <lineage>
        <taxon>Bacteria</taxon>
        <taxon>Bacillati</taxon>
        <taxon>Actinomycetota</taxon>
        <taxon>Actinomycetes</taxon>
        <taxon>Frankiales</taxon>
        <taxon>Frankiaceae</taxon>
        <taxon>Pseudofrankia</taxon>
    </lineage>
</organism>
<dbReference type="EMBL" id="CP002299">
    <property type="protein sequence ID" value="ADP84348.1"/>
    <property type="molecule type" value="Genomic_DNA"/>
</dbReference>
<dbReference type="GO" id="GO:0042597">
    <property type="term" value="C:periplasmic space"/>
    <property type="evidence" value="ECO:0007669"/>
    <property type="project" value="UniProtKB-SubCell"/>
</dbReference>
<feature type="domain" description="Imelysin-like" evidence="5">
    <location>
        <begin position="147"/>
        <end position="376"/>
    </location>
</feature>
<keyword evidence="8" id="KW-1185">Reference proteome</keyword>
<evidence type="ECO:0000256" key="2">
    <source>
        <dbReference type="ARBA" id="ARBA00005989"/>
    </source>
</evidence>
<evidence type="ECO:0000259" key="5">
    <source>
        <dbReference type="Pfam" id="PF09375"/>
    </source>
</evidence>
<dbReference type="eggNOG" id="COG2822">
    <property type="taxonomic scope" value="Bacteria"/>
</dbReference>